<protein>
    <submittedName>
        <fullName evidence="1">Uncharacterized protein</fullName>
    </submittedName>
</protein>
<dbReference type="AlphaFoldDB" id="I1YJB3"/>
<name>I1YJB3_METFJ</name>
<evidence type="ECO:0000313" key="1">
    <source>
        <dbReference type="EMBL" id="AFJ03006.1"/>
    </source>
</evidence>
<accession>I1YJB3</accession>
<sequence length="41" mass="4318">MFQVVPKNNKRGESILVIAAQGRGDLAKASAGLSHSARLLI</sequence>
<dbReference type="Proteomes" id="UP000009145">
    <property type="component" value="Chromosome"/>
</dbReference>
<dbReference type="KEGG" id="mec:Q7C_1865"/>
<proteinExistence type="predicted"/>
<reference evidence="1 2" key="1">
    <citation type="journal article" date="2012" name="J. Bacteriol.">
        <title>Complete genome sequences of Methylophaga sp. strain JAM1 and Methylophaga sp. strain JAM7.</title>
        <authorList>
            <person name="Villeneuve C."/>
            <person name="Martineau C."/>
            <person name="Mauffrey F."/>
            <person name="Villemur R."/>
        </authorList>
    </citation>
    <scope>NUCLEOTIDE SEQUENCE [LARGE SCALE GENOMIC DNA]</scope>
    <source>
        <strain evidence="1 2">JAM7</strain>
    </source>
</reference>
<dbReference type="HOGENOM" id="CLU_3272622_0_0_6"/>
<keyword evidence="2" id="KW-1185">Reference proteome</keyword>
<dbReference type="EMBL" id="CP003380">
    <property type="protein sequence ID" value="AFJ03006.1"/>
    <property type="molecule type" value="Genomic_DNA"/>
</dbReference>
<evidence type="ECO:0000313" key="2">
    <source>
        <dbReference type="Proteomes" id="UP000009145"/>
    </source>
</evidence>
<dbReference type="PATRIC" id="fig|754477.3.peg.1836"/>
<dbReference type="STRING" id="754477.Q7C_1865"/>
<organism evidence="1 2">
    <name type="scientific">Methylophaga frappieri (strain ATCC BAA-2434 / DSM 25690 / JAM7)</name>
    <dbReference type="NCBI Taxonomy" id="754477"/>
    <lineage>
        <taxon>Bacteria</taxon>
        <taxon>Pseudomonadati</taxon>
        <taxon>Pseudomonadota</taxon>
        <taxon>Gammaproteobacteria</taxon>
        <taxon>Thiotrichales</taxon>
        <taxon>Piscirickettsiaceae</taxon>
        <taxon>Methylophaga</taxon>
    </lineage>
</organism>
<gene>
    <name evidence="1" type="ordered locus">Q7C_1865</name>
</gene>